<dbReference type="EMBL" id="LJIJ01000175">
    <property type="protein sequence ID" value="ODN01030.1"/>
    <property type="molecule type" value="Genomic_DNA"/>
</dbReference>
<reference evidence="2 3" key="1">
    <citation type="journal article" date="2016" name="Genome Biol. Evol.">
        <title>Gene Family Evolution Reflects Adaptation to Soil Environmental Stressors in the Genome of the Collembolan Orchesella cincta.</title>
        <authorList>
            <person name="Faddeeva-Vakhrusheva A."/>
            <person name="Derks M.F."/>
            <person name="Anvar S.Y."/>
            <person name="Agamennone V."/>
            <person name="Suring W."/>
            <person name="Smit S."/>
            <person name="van Straalen N.M."/>
            <person name="Roelofs D."/>
        </authorList>
    </citation>
    <scope>NUCLEOTIDE SEQUENCE [LARGE SCALE GENOMIC DNA]</scope>
    <source>
        <tissue evidence="2">Mixed pool</tissue>
    </source>
</reference>
<proteinExistence type="predicted"/>
<evidence type="ECO:0000313" key="2">
    <source>
        <dbReference type="EMBL" id="ODN01030.1"/>
    </source>
</evidence>
<organism evidence="2 3">
    <name type="scientific">Orchesella cincta</name>
    <name type="common">Springtail</name>
    <name type="synonym">Podura cincta</name>
    <dbReference type="NCBI Taxonomy" id="48709"/>
    <lineage>
        <taxon>Eukaryota</taxon>
        <taxon>Metazoa</taxon>
        <taxon>Ecdysozoa</taxon>
        <taxon>Arthropoda</taxon>
        <taxon>Hexapoda</taxon>
        <taxon>Collembola</taxon>
        <taxon>Entomobryomorpha</taxon>
        <taxon>Entomobryoidea</taxon>
        <taxon>Orchesellidae</taxon>
        <taxon>Orchesellinae</taxon>
        <taxon>Orchesella</taxon>
    </lineage>
</organism>
<comment type="caution">
    <text evidence="2">The sequence shown here is derived from an EMBL/GenBank/DDBJ whole genome shotgun (WGS) entry which is preliminary data.</text>
</comment>
<dbReference type="AlphaFoldDB" id="A0A1D2N6Y7"/>
<sequence length="61" mass="6938">MTWIHQGGIAKISSTFVRRHLQSSSSSFHYYGHPWTSAKSNQPTNEANNVANRNSKSFHTF</sequence>
<dbReference type="Proteomes" id="UP000094527">
    <property type="component" value="Unassembled WGS sequence"/>
</dbReference>
<keyword evidence="3" id="KW-1185">Reference proteome</keyword>
<gene>
    <name evidence="2" type="ORF">Ocin01_05651</name>
</gene>
<evidence type="ECO:0000256" key="1">
    <source>
        <dbReference type="SAM" id="MobiDB-lite"/>
    </source>
</evidence>
<accession>A0A1D2N6Y7</accession>
<protein>
    <submittedName>
        <fullName evidence="2">Uncharacterized protein</fullName>
    </submittedName>
</protein>
<name>A0A1D2N6Y7_ORCCI</name>
<feature type="region of interest" description="Disordered" evidence="1">
    <location>
        <begin position="38"/>
        <end position="61"/>
    </location>
</feature>
<evidence type="ECO:0000313" key="3">
    <source>
        <dbReference type="Proteomes" id="UP000094527"/>
    </source>
</evidence>